<dbReference type="Proteomes" id="UP000234681">
    <property type="component" value="Chromosome 3"/>
</dbReference>
<evidence type="ECO:0000256" key="1">
    <source>
        <dbReference type="SAM" id="MobiDB-lite"/>
    </source>
</evidence>
<name>A6KKZ1_RAT</name>
<proteinExistence type="predicted"/>
<dbReference type="AlphaFoldDB" id="A6KKZ1"/>
<gene>
    <name evidence="2" type="ORF">rCG_40858</name>
</gene>
<reference evidence="2 3" key="1">
    <citation type="submission" date="2005-09" db="EMBL/GenBank/DDBJ databases">
        <authorList>
            <person name="Mural R.J."/>
            <person name="Li P.W."/>
            <person name="Adams M.D."/>
            <person name="Amanatides P.G."/>
            <person name="Baden-Tillson H."/>
            <person name="Barnstead M."/>
            <person name="Chin S.H."/>
            <person name="Dew I."/>
            <person name="Evans C.A."/>
            <person name="Ferriera S."/>
            <person name="Flanigan M."/>
            <person name="Fosler C."/>
            <person name="Glodek A."/>
            <person name="Gu Z."/>
            <person name="Holt R.A."/>
            <person name="Jennings D."/>
            <person name="Kraft C.L."/>
            <person name="Lu F."/>
            <person name="Nguyen T."/>
            <person name="Nusskern D.R."/>
            <person name="Pfannkoch C.M."/>
            <person name="Sitter C."/>
            <person name="Sutton G.G."/>
            <person name="Venter J.C."/>
            <person name="Wang Z."/>
            <person name="Woodage T."/>
            <person name="Zheng X.H."/>
            <person name="Zhong F."/>
        </authorList>
    </citation>
    <scope>NUCLEOTIDE SEQUENCE [LARGE SCALE GENOMIC DNA]</scope>
    <source>
        <strain>BN</strain>
        <strain evidence="3">Sprague-Dawley</strain>
    </source>
</reference>
<feature type="region of interest" description="Disordered" evidence="1">
    <location>
        <begin position="1"/>
        <end position="35"/>
    </location>
</feature>
<protein>
    <submittedName>
        <fullName evidence="2">RCG40858</fullName>
    </submittedName>
</protein>
<sequence>MLQTGTGDNGGLGGHRACLRGTGPEEGPHGTATDT</sequence>
<evidence type="ECO:0000313" key="3">
    <source>
        <dbReference type="Proteomes" id="UP000234681"/>
    </source>
</evidence>
<dbReference type="EMBL" id="CH474062">
    <property type="protein sequence ID" value="EDL85125.1"/>
    <property type="molecule type" value="Genomic_DNA"/>
</dbReference>
<organism evidence="2 3">
    <name type="scientific">Rattus norvegicus</name>
    <name type="common">Rat</name>
    <dbReference type="NCBI Taxonomy" id="10116"/>
    <lineage>
        <taxon>Eukaryota</taxon>
        <taxon>Metazoa</taxon>
        <taxon>Chordata</taxon>
        <taxon>Craniata</taxon>
        <taxon>Vertebrata</taxon>
        <taxon>Euteleostomi</taxon>
        <taxon>Mammalia</taxon>
        <taxon>Eutheria</taxon>
        <taxon>Euarchontoglires</taxon>
        <taxon>Glires</taxon>
        <taxon>Rodentia</taxon>
        <taxon>Myomorpha</taxon>
        <taxon>Muroidea</taxon>
        <taxon>Muridae</taxon>
        <taxon>Murinae</taxon>
        <taxon>Rattus</taxon>
    </lineage>
</organism>
<evidence type="ECO:0000313" key="2">
    <source>
        <dbReference type="EMBL" id="EDL85125.1"/>
    </source>
</evidence>
<accession>A6KKZ1</accession>